<feature type="domain" description="FZ" evidence="5">
    <location>
        <begin position="1074"/>
        <end position="1190"/>
    </location>
</feature>
<dbReference type="GO" id="GO:0042813">
    <property type="term" value="F:Wnt receptor activity"/>
    <property type="evidence" value="ECO:0007669"/>
    <property type="project" value="TreeGrafter"/>
</dbReference>
<dbReference type="EMBL" id="QCYY01004016">
    <property type="protein sequence ID" value="ROT61709.1"/>
    <property type="molecule type" value="Genomic_DNA"/>
</dbReference>
<feature type="disulfide bond" evidence="3">
    <location>
        <begin position="287"/>
        <end position="311"/>
    </location>
</feature>
<dbReference type="PANTHER" id="PTHR11309">
    <property type="entry name" value="FRIZZLED"/>
    <property type="match status" value="1"/>
</dbReference>
<sequence>MTIDRKKKKKTLLGNSDTRGHDTIRSEAASVSRPSPPLLNSVCELALKSDFRTACANALCCSKPVTMMARVHMLLVALSLLLASDSRGSSYRFSRGLAEGRSPPQCEPIVVSLCQNLSYTTTTAVSPHHTSQIEAEQYLYTRFSHLLGSDCSPDLRRFLCGMYVPECGGSGPVSALPCRGLCLTARDRCQESGNTFSWPETLRCDRFPVEGEDEECWNGNVGLSYNLTVMPNLLSHTTQEEAGMELHQFVPLVKVQCSPDLQNFLCSVYAPFCNAQGRPIPPCQRLCVSARDGCETLMNRFGFRWPESLECGKYPDSTECWDGNALSLPNGNVEVGQTPPPKDLTSSPLPGPKCEPLSVPLCKGVSYNHTLFPNLQSHTSQAEAALEMEQFIPLLRSKCSPHLELFLCSIYAPVCTILEKPLPPCRDLCVTLRRDCAGVIRRLGLSWSEIFECERFPSGNVCVSDVGTSVETSTRDPSPQVEGGGMSLSEKCEVLSIPLCKDMPYNMTIVPNLLNHNSQEEAGLQVHQFFPLVKVQCSPDLQNFLCSVYAPFCNAQGRPIPPCRRLCVSARRGCKSLMQRFGFLWPESLECSKFPEGTNCWDGKTGISTASTSEVEETSLIVPDTHVSEGKCEQITIPLCKNLNYNSTIFPNWLNHESQEEAGMEVHQFVPLVDVQCSPDLQNFLCSVYAPFCNAQGRPIPPCQRLCVSARDGCETLMNRFGFRWPESLECGKYPDSTECWDGNALSLPNGNVEVGQTPPPKDLTSSPLPGPKCEPLSVPLCKGVSYNHTLFPNLQSHTSQAEATLEMEQFIPLLRSKCSPHLELFLCSIYAPVCTILEKPLPPCRNLCVTLRRDCADTIRRLGLSWSEIFECERFPSGNLCVGDVGISTDTSTAVPSPPQTDHPGTQLLGLPSFPNSNVEVSQTPPPKDLTSSPLPGPKCEPLSVPLCKGVSYNHTLFPNLQSHTSQAEAALEMEQFIPLLRSKCSPHLELFLCSIYAPVCTILEKPLPPCRNLCVTLRRDCAGVIRRLGLSWSEIFECERFPSGNLCVGDVGTSVETSTRDPSPQVEGGGMSLSEKCEVLRIPICKDMPYNMTIVPNLLNHNSQEEAGLEVHQFVPLVDAQCSPDLQNFLCSVYAPFCNAQGRPIPPCQRFCVSARDGCETLMNQFGFRWPESLECGKYPDSTECWDGNALSLPNGNVEVGQTPPPKDLTNSPLPVSKCEPLSMPLCKGVSYNHTLFPNLQSHTSQAEAALEMEQFIPLLRTVPSPPTDHPGTQLLGLPSLPNGKVEVSQTPPPKDLTSSPLPRPKLSVHLIWNTSCAAFMPLCAQSSRNLFLLVEAFV</sequence>
<feature type="region of interest" description="Disordered" evidence="4">
    <location>
        <begin position="1266"/>
        <end position="1304"/>
    </location>
</feature>
<dbReference type="GO" id="GO:0017147">
    <property type="term" value="F:Wnt-protein binding"/>
    <property type="evidence" value="ECO:0007669"/>
    <property type="project" value="TreeGrafter"/>
</dbReference>
<accession>A0A423SBX2</accession>
<dbReference type="Pfam" id="PF01392">
    <property type="entry name" value="Fz"/>
    <property type="match status" value="8"/>
</dbReference>
<evidence type="ECO:0000256" key="3">
    <source>
        <dbReference type="PROSITE-ProRule" id="PRU00090"/>
    </source>
</evidence>
<organism evidence="6 7">
    <name type="scientific">Penaeus vannamei</name>
    <name type="common">Whiteleg shrimp</name>
    <name type="synonym">Litopenaeus vannamei</name>
    <dbReference type="NCBI Taxonomy" id="6689"/>
    <lineage>
        <taxon>Eukaryota</taxon>
        <taxon>Metazoa</taxon>
        <taxon>Ecdysozoa</taxon>
        <taxon>Arthropoda</taxon>
        <taxon>Crustacea</taxon>
        <taxon>Multicrustacea</taxon>
        <taxon>Malacostraca</taxon>
        <taxon>Eumalacostraca</taxon>
        <taxon>Eucarida</taxon>
        <taxon>Decapoda</taxon>
        <taxon>Dendrobranchiata</taxon>
        <taxon>Penaeoidea</taxon>
        <taxon>Penaeidae</taxon>
        <taxon>Penaeus</taxon>
    </lineage>
</organism>
<dbReference type="InterPro" id="IPR020067">
    <property type="entry name" value="Frizzled_dom"/>
</dbReference>
<evidence type="ECO:0000259" key="5">
    <source>
        <dbReference type="PROSITE" id="PS50038"/>
    </source>
</evidence>
<feature type="domain" description="FZ" evidence="5">
    <location>
        <begin position="101"/>
        <end position="203"/>
    </location>
</feature>
<feature type="disulfide bond" evidence="3">
    <location>
        <begin position="492"/>
        <end position="553"/>
    </location>
</feature>
<feature type="disulfide bond" evidence="3">
    <location>
        <begin position="362"/>
        <end position="408"/>
    </location>
</feature>
<feature type="disulfide bond" evidence="3">
    <location>
        <begin position="782"/>
        <end position="828"/>
    </location>
</feature>
<gene>
    <name evidence="6" type="ORF">C7M84_020487</name>
</gene>
<feature type="disulfide bond" evidence="3">
    <location>
        <begin position="941"/>
        <end position="1002"/>
    </location>
</feature>
<dbReference type="InterPro" id="IPR015526">
    <property type="entry name" value="Frizzled/SFRP"/>
</dbReference>
<feature type="disulfide bond" evidence="3">
    <location>
        <begin position="429"/>
        <end position="453"/>
    </location>
</feature>
<proteinExistence type="predicted"/>
<feature type="domain" description="FZ" evidence="5">
    <location>
        <begin position="773"/>
        <end position="885"/>
    </location>
</feature>
<evidence type="ECO:0000256" key="1">
    <source>
        <dbReference type="ARBA" id="ARBA00022473"/>
    </source>
</evidence>
<evidence type="ECO:0000256" key="2">
    <source>
        <dbReference type="ARBA" id="ARBA00023157"/>
    </source>
</evidence>
<feature type="disulfide bond" evidence="3">
    <location>
        <begin position="1079"/>
        <end position="1140"/>
    </location>
</feature>
<protein>
    <recommendedName>
        <fullName evidence="5">FZ domain-containing protein</fullName>
    </recommendedName>
</protein>
<feature type="region of interest" description="Disordered" evidence="4">
    <location>
        <begin position="1"/>
        <end position="32"/>
    </location>
</feature>
<feature type="disulfide bond" evidence="3">
    <location>
        <begin position="114"/>
        <end position="160"/>
    </location>
</feature>
<dbReference type="GO" id="GO:0005886">
    <property type="term" value="C:plasma membrane"/>
    <property type="evidence" value="ECO:0007669"/>
    <property type="project" value="TreeGrafter"/>
</dbReference>
<keyword evidence="2 3" id="KW-1015">Disulfide bond</keyword>
<name>A0A423SBX2_PENVA</name>
<evidence type="ECO:0000313" key="7">
    <source>
        <dbReference type="Proteomes" id="UP000283509"/>
    </source>
</evidence>
<feature type="disulfide bond" evidence="3">
    <location>
        <begin position="500"/>
        <end position="546"/>
    </location>
</feature>
<feature type="domain" description="FZ" evidence="5">
    <location>
        <begin position="940"/>
        <end position="1052"/>
    </location>
</feature>
<feature type="disulfide bond" evidence="3">
    <location>
        <begin position="1016"/>
        <end position="1040"/>
    </location>
</feature>
<feature type="disulfide bond" evidence="3">
    <location>
        <begin position="774"/>
        <end position="835"/>
    </location>
</feature>
<feature type="disulfide bond" evidence="3">
    <location>
        <begin position="106"/>
        <end position="167"/>
    </location>
</feature>
<dbReference type="PROSITE" id="PS50038">
    <property type="entry name" value="FZ"/>
    <property type="match status" value="9"/>
</dbReference>
<feature type="disulfide bond" evidence="3">
    <location>
        <begin position="849"/>
        <end position="873"/>
    </location>
</feature>
<comment type="caution">
    <text evidence="3">Lacks conserved residue(s) required for the propagation of feature annotation.</text>
</comment>
<feature type="disulfide bond" evidence="3">
    <location>
        <begin position="632"/>
        <end position="693"/>
    </location>
</feature>
<dbReference type="GO" id="GO:0035567">
    <property type="term" value="P:non-canonical Wnt signaling pathway"/>
    <property type="evidence" value="ECO:0007669"/>
    <property type="project" value="TreeGrafter"/>
</dbReference>
<feature type="disulfide bond" evidence="3">
    <location>
        <begin position="567"/>
        <end position="591"/>
    </location>
</feature>
<feature type="domain" description="FZ" evidence="5">
    <location>
        <begin position="1216"/>
        <end position="1262"/>
    </location>
</feature>
<feature type="disulfide bond" evidence="3">
    <location>
        <begin position="354"/>
        <end position="415"/>
    </location>
</feature>
<feature type="domain" description="FZ" evidence="5">
    <location>
        <begin position="627"/>
        <end position="743"/>
    </location>
</feature>
<reference evidence="6 7" key="1">
    <citation type="submission" date="2018-04" db="EMBL/GenBank/DDBJ databases">
        <authorList>
            <person name="Zhang X."/>
            <person name="Yuan J."/>
            <person name="Li F."/>
            <person name="Xiang J."/>
        </authorList>
    </citation>
    <scope>NUCLEOTIDE SEQUENCE [LARGE SCALE GENOMIC DNA]</scope>
    <source>
        <tissue evidence="6">Muscle</tissue>
    </source>
</reference>
<feature type="disulfide bond" evidence="3">
    <location>
        <begin position="640"/>
        <end position="686"/>
    </location>
</feature>
<feature type="compositionally biased region" description="Basic residues" evidence="4">
    <location>
        <begin position="1"/>
        <end position="11"/>
    </location>
</feature>
<keyword evidence="7" id="KW-1185">Reference proteome</keyword>
<reference evidence="6 7" key="2">
    <citation type="submission" date="2019-01" db="EMBL/GenBank/DDBJ databases">
        <title>The decoding of complex shrimp genome reveals the adaptation for benthos swimmer, frequently molting mechanism and breeding impact on genome.</title>
        <authorList>
            <person name="Sun Y."/>
            <person name="Gao Y."/>
            <person name="Yu Y."/>
        </authorList>
    </citation>
    <scope>NUCLEOTIDE SEQUENCE [LARGE SCALE GENOMIC DNA]</scope>
    <source>
        <tissue evidence="6">Muscle</tissue>
    </source>
</reference>
<feature type="domain" description="FZ" evidence="5">
    <location>
        <begin position="353"/>
        <end position="465"/>
    </location>
</feature>
<dbReference type="OrthoDB" id="10053709at2759"/>
<dbReference type="PANTHER" id="PTHR11309:SF47">
    <property type="entry name" value="FRIZZLED"/>
    <property type="match status" value="1"/>
</dbReference>
<dbReference type="GO" id="GO:0060070">
    <property type="term" value="P:canonical Wnt signaling pathway"/>
    <property type="evidence" value="ECO:0007669"/>
    <property type="project" value="TreeGrafter"/>
</dbReference>
<comment type="caution">
    <text evidence="6">The sequence shown here is derived from an EMBL/GenBank/DDBJ whole genome shotgun (WGS) entry which is preliminary data.</text>
</comment>
<feature type="disulfide bond" evidence="3">
    <location>
        <begin position="1087"/>
        <end position="1133"/>
    </location>
</feature>
<dbReference type="SMART" id="SM00063">
    <property type="entry name" value="FRI"/>
    <property type="match status" value="9"/>
</dbReference>
<dbReference type="SUPFAM" id="SSF63501">
    <property type="entry name" value="Frizzled cysteine-rich domain"/>
    <property type="match status" value="9"/>
</dbReference>
<dbReference type="STRING" id="6689.A0A423SBX2"/>
<feature type="domain" description="FZ" evidence="5">
    <location>
        <begin position="487"/>
        <end position="603"/>
    </location>
</feature>
<feature type="disulfide bond" evidence="3">
    <location>
        <begin position="1154"/>
        <end position="1178"/>
    </location>
</feature>
<dbReference type="Proteomes" id="UP000283509">
    <property type="component" value="Unassembled WGS sequence"/>
</dbReference>
<feature type="disulfide bond" evidence="3">
    <location>
        <begin position="949"/>
        <end position="995"/>
    </location>
</feature>
<evidence type="ECO:0000256" key="4">
    <source>
        <dbReference type="SAM" id="MobiDB-lite"/>
    </source>
</evidence>
<feature type="disulfide bond" evidence="3">
    <location>
        <begin position="707"/>
        <end position="731"/>
    </location>
</feature>
<feature type="disulfide bond" evidence="3">
    <location>
        <begin position="151"/>
        <end position="189"/>
    </location>
</feature>
<dbReference type="InterPro" id="IPR036790">
    <property type="entry name" value="Frizzled_dom_sf"/>
</dbReference>
<feature type="domain" description="FZ" evidence="5">
    <location>
        <begin position="199"/>
        <end position="323"/>
    </location>
</feature>
<dbReference type="Gene3D" id="1.10.2000.10">
    <property type="entry name" value="Frizzled cysteine-rich domain"/>
    <property type="match status" value="9"/>
</dbReference>
<dbReference type="CDD" id="cd07066">
    <property type="entry name" value="CRD_FZ"/>
    <property type="match status" value="1"/>
</dbReference>
<keyword evidence="1" id="KW-0217">Developmental protein</keyword>
<evidence type="ECO:0000313" key="6">
    <source>
        <dbReference type="EMBL" id="ROT61709.1"/>
    </source>
</evidence>